<dbReference type="AlphaFoldDB" id="A0A2P2P3K3"/>
<name>A0A2P2P3K3_RHIMU</name>
<dbReference type="EMBL" id="GGEC01068823">
    <property type="protein sequence ID" value="MBX49307.1"/>
    <property type="molecule type" value="Transcribed_RNA"/>
</dbReference>
<proteinExistence type="predicted"/>
<protein>
    <submittedName>
        <fullName evidence="1">Uncharacterized protein</fullName>
    </submittedName>
</protein>
<reference evidence="1" key="1">
    <citation type="submission" date="2018-02" db="EMBL/GenBank/DDBJ databases">
        <title>Rhizophora mucronata_Transcriptome.</title>
        <authorList>
            <person name="Meera S.P."/>
            <person name="Sreeshan A."/>
            <person name="Augustine A."/>
        </authorList>
    </citation>
    <scope>NUCLEOTIDE SEQUENCE</scope>
    <source>
        <tissue evidence="1">Leaf</tissue>
    </source>
</reference>
<evidence type="ECO:0000313" key="1">
    <source>
        <dbReference type="EMBL" id="MBX49307.1"/>
    </source>
</evidence>
<accession>A0A2P2P3K3</accession>
<organism evidence="1">
    <name type="scientific">Rhizophora mucronata</name>
    <name type="common">Asiatic mangrove</name>
    <dbReference type="NCBI Taxonomy" id="61149"/>
    <lineage>
        <taxon>Eukaryota</taxon>
        <taxon>Viridiplantae</taxon>
        <taxon>Streptophyta</taxon>
        <taxon>Embryophyta</taxon>
        <taxon>Tracheophyta</taxon>
        <taxon>Spermatophyta</taxon>
        <taxon>Magnoliopsida</taxon>
        <taxon>eudicotyledons</taxon>
        <taxon>Gunneridae</taxon>
        <taxon>Pentapetalae</taxon>
        <taxon>rosids</taxon>
        <taxon>fabids</taxon>
        <taxon>Malpighiales</taxon>
        <taxon>Rhizophoraceae</taxon>
        <taxon>Rhizophora</taxon>
    </lineage>
</organism>
<sequence>MVIGFKEMNSTSDLCVNCTSSDQLDTLILSFRDHSHNILEGLDQKFRICR</sequence>